<evidence type="ECO:0000313" key="2">
    <source>
        <dbReference type="EMBL" id="QBA65473.1"/>
    </source>
</evidence>
<protein>
    <submittedName>
        <fullName evidence="2">Endonuclease</fullName>
    </submittedName>
</protein>
<dbReference type="PANTHER" id="PTHR42834:SF1">
    <property type="entry name" value="ENDONUCLEASE_EXONUCLEASE_PHOSPHATASE FAMILY PROTEIN (AFU_ORTHOLOGUE AFUA_3G09210)"/>
    <property type="match status" value="1"/>
</dbReference>
<gene>
    <name evidence="2" type="ORF">EQY75_13605</name>
</gene>
<evidence type="ECO:0000259" key="1">
    <source>
        <dbReference type="Pfam" id="PF19580"/>
    </source>
</evidence>
<dbReference type="Gene3D" id="3.60.10.10">
    <property type="entry name" value="Endonuclease/exonuclease/phosphatase"/>
    <property type="match status" value="1"/>
</dbReference>
<organism evidence="2 3">
    <name type="scientific">Muriicola soli</name>
    <dbReference type="NCBI Taxonomy" id="2507538"/>
    <lineage>
        <taxon>Bacteria</taxon>
        <taxon>Pseudomonadati</taxon>
        <taxon>Bacteroidota</taxon>
        <taxon>Flavobacteriia</taxon>
        <taxon>Flavobacteriales</taxon>
        <taxon>Flavobacteriaceae</taxon>
        <taxon>Muriicola</taxon>
    </lineage>
</organism>
<keyword evidence="2" id="KW-0540">Nuclease</keyword>
<accession>A0A411ED29</accession>
<dbReference type="AlphaFoldDB" id="A0A411ED29"/>
<evidence type="ECO:0000313" key="3">
    <source>
        <dbReference type="Proteomes" id="UP000290889"/>
    </source>
</evidence>
<dbReference type="RefSeq" id="WP_129606732.1">
    <property type="nucleotide sequence ID" value="NZ_CP035544.1"/>
</dbReference>
<name>A0A411ED29_9FLAO</name>
<dbReference type="OrthoDB" id="9802724at2"/>
<dbReference type="KEGG" id="mur:EQY75_13605"/>
<dbReference type="GO" id="GO:0004519">
    <property type="term" value="F:endonuclease activity"/>
    <property type="evidence" value="ECO:0007669"/>
    <property type="project" value="UniProtKB-KW"/>
</dbReference>
<dbReference type="EMBL" id="CP035544">
    <property type="protein sequence ID" value="QBA65473.1"/>
    <property type="molecule type" value="Genomic_DNA"/>
</dbReference>
<sequence>MAFTLFRSSKEANVFTIAFYNLENLFDTRDDPHKLDDDFTPKGFKKWTPKRYRRKIKKLAKTISRLGVQTSNYPPVLVGLAELENKLVIREMLDTKALRGKGYKYIHFDSPDERGIDTALLYHPQHFEEISSENIFLQVQNPDGRPDATRDILYVHGKLHGEPVHIFVNHWPSRRDGASETAYKRIKAAETIHSTMRLIEKKEKKPNYLVMGDFNDGPFDKSIKTLLSGTDLYNPMERLIGEDRGSANYKQRWSLFDQIILSNTFFNKGSGHHSFAHADIFDDHLLKEWSGRYKGNPFRTYVGKKYLGGHSDHFPVYIQLRLIKTEE</sequence>
<dbReference type="Proteomes" id="UP000290889">
    <property type="component" value="Chromosome"/>
</dbReference>
<reference evidence="2 3" key="1">
    <citation type="submission" date="2019-01" db="EMBL/GenBank/DDBJ databases">
        <title>Muriicola soli sp. nov., isolated from soil.</title>
        <authorList>
            <person name="Kang H.J."/>
            <person name="Kim S.B."/>
        </authorList>
    </citation>
    <scope>NUCLEOTIDE SEQUENCE [LARGE SCALE GENOMIC DNA]</scope>
    <source>
        <strain evidence="2 3">MMS17-SY002</strain>
    </source>
</reference>
<keyword evidence="2" id="KW-0255">Endonuclease</keyword>
<dbReference type="InterPro" id="IPR005135">
    <property type="entry name" value="Endo/exonuclease/phosphatase"/>
</dbReference>
<feature type="domain" description="Endonuclease/exonuclease/phosphatase" evidence="1">
    <location>
        <begin position="16"/>
        <end position="321"/>
    </location>
</feature>
<dbReference type="PANTHER" id="PTHR42834">
    <property type="entry name" value="ENDONUCLEASE/EXONUCLEASE/PHOSPHATASE FAMILY PROTEIN (AFU_ORTHOLOGUE AFUA_3G09210)"/>
    <property type="match status" value="1"/>
</dbReference>
<keyword evidence="2" id="KW-0378">Hydrolase</keyword>
<dbReference type="InterPro" id="IPR036691">
    <property type="entry name" value="Endo/exonu/phosph_ase_sf"/>
</dbReference>
<dbReference type="SUPFAM" id="SSF56219">
    <property type="entry name" value="DNase I-like"/>
    <property type="match status" value="1"/>
</dbReference>
<keyword evidence="3" id="KW-1185">Reference proteome</keyword>
<proteinExistence type="predicted"/>
<dbReference type="Pfam" id="PF19580">
    <property type="entry name" value="Exo_endo_phos_3"/>
    <property type="match status" value="1"/>
</dbReference>